<dbReference type="KEGG" id="fes:HER31_13180"/>
<accession>A0A6H1UF90</accession>
<dbReference type="AlphaFoldDB" id="A0A6H1UF90"/>
<name>A0A6H1UF90_9GAMM</name>
<reference evidence="2 3" key="1">
    <citation type="submission" date="2020-04" db="EMBL/GenBank/DDBJ databases">
        <title>Ferrimonas sp. S7 isolated from sea water.</title>
        <authorList>
            <person name="Bae S.S."/>
            <person name="Baek K."/>
        </authorList>
    </citation>
    <scope>NUCLEOTIDE SEQUENCE [LARGE SCALE GENOMIC DNA]</scope>
    <source>
        <strain evidence="2 3">S7</strain>
    </source>
</reference>
<organism evidence="2 3">
    <name type="scientific">Ferrimonas lipolytica</name>
    <dbReference type="NCBI Taxonomy" id="2724191"/>
    <lineage>
        <taxon>Bacteria</taxon>
        <taxon>Pseudomonadati</taxon>
        <taxon>Pseudomonadota</taxon>
        <taxon>Gammaproteobacteria</taxon>
        <taxon>Alteromonadales</taxon>
        <taxon>Ferrimonadaceae</taxon>
        <taxon>Ferrimonas</taxon>
    </lineage>
</organism>
<keyword evidence="3" id="KW-1185">Reference proteome</keyword>
<dbReference type="RefSeq" id="WP_168661068.1">
    <property type="nucleotide sequence ID" value="NZ_CP051180.1"/>
</dbReference>
<evidence type="ECO:0000313" key="2">
    <source>
        <dbReference type="EMBL" id="QIZ77767.1"/>
    </source>
</evidence>
<gene>
    <name evidence="2" type="ORF">HER31_13180</name>
</gene>
<dbReference type="EMBL" id="CP051180">
    <property type="protein sequence ID" value="QIZ77767.1"/>
    <property type="molecule type" value="Genomic_DNA"/>
</dbReference>
<evidence type="ECO:0000313" key="3">
    <source>
        <dbReference type="Proteomes" id="UP000501602"/>
    </source>
</evidence>
<protein>
    <submittedName>
        <fullName evidence="2">Uncharacterized protein</fullName>
    </submittedName>
</protein>
<dbReference type="Proteomes" id="UP000501602">
    <property type="component" value="Chromosome"/>
</dbReference>
<sequence length="49" mass="5948">MDYNGPERRGKDRRWQIQRTISQRWEKAGVDRRVKGPGRRDEDVLRLPI</sequence>
<evidence type="ECO:0000256" key="1">
    <source>
        <dbReference type="SAM" id="MobiDB-lite"/>
    </source>
</evidence>
<feature type="region of interest" description="Disordered" evidence="1">
    <location>
        <begin position="28"/>
        <end position="49"/>
    </location>
</feature>
<proteinExistence type="predicted"/>